<comment type="caution">
    <text evidence="7">The sequence shown here is derived from an EMBL/GenBank/DDBJ whole genome shotgun (WGS) entry which is preliminary data.</text>
</comment>
<dbReference type="Pfam" id="PF00578">
    <property type="entry name" value="AhpC-TSA"/>
    <property type="match status" value="1"/>
</dbReference>
<dbReference type="CDD" id="cd03010">
    <property type="entry name" value="TlpA_like_DsbE"/>
    <property type="match status" value="1"/>
</dbReference>
<dbReference type="Proteomes" id="UP001162802">
    <property type="component" value="Unassembled WGS sequence"/>
</dbReference>
<protein>
    <submittedName>
        <fullName evidence="7">DsbE family thiol:disulfide interchange protein</fullName>
    </submittedName>
</protein>
<feature type="transmembrane region" description="Helical" evidence="5">
    <location>
        <begin position="17"/>
        <end position="38"/>
    </location>
</feature>
<dbReference type="RefSeq" id="WP_243796809.1">
    <property type="nucleotide sequence ID" value="NZ_JALHAT010000003.1"/>
</dbReference>
<gene>
    <name evidence="7" type="ORF">MTR65_02735</name>
</gene>
<evidence type="ECO:0000259" key="6">
    <source>
        <dbReference type="PROSITE" id="PS51352"/>
    </source>
</evidence>
<evidence type="ECO:0000256" key="2">
    <source>
        <dbReference type="ARBA" id="ARBA00022748"/>
    </source>
</evidence>
<dbReference type="InterPro" id="IPR000866">
    <property type="entry name" value="AhpC/TSA"/>
</dbReference>
<proteinExistence type="predicted"/>
<keyword evidence="2" id="KW-0201">Cytochrome c-type biogenesis</keyword>
<accession>A0ABT0A8S7</accession>
<evidence type="ECO:0000256" key="4">
    <source>
        <dbReference type="ARBA" id="ARBA00023284"/>
    </source>
</evidence>
<dbReference type="InterPro" id="IPR004799">
    <property type="entry name" value="Periplasmic_diS_OxRdtase_DsbE"/>
</dbReference>
<evidence type="ECO:0000313" key="8">
    <source>
        <dbReference type="Proteomes" id="UP001162802"/>
    </source>
</evidence>
<dbReference type="Gene3D" id="3.40.30.10">
    <property type="entry name" value="Glutaredoxin"/>
    <property type="match status" value="1"/>
</dbReference>
<keyword evidence="3" id="KW-1015">Disulfide bond</keyword>
<dbReference type="InterPro" id="IPR036249">
    <property type="entry name" value="Thioredoxin-like_sf"/>
</dbReference>
<keyword evidence="8" id="KW-1185">Reference proteome</keyword>
<name>A0ABT0A8S7_9SPHN</name>
<dbReference type="InterPro" id="IPR050553">
    <property type="entry name" value="Thioredoxin_ResA/DsbE_sf"/>
</dbReference>
<dbReference type="InterPro" id="IPR013766">
    <property type="entry name" value="Thioredoxin_domain"/>
</dbReference>
<keyword evidence="5" id="KW-0472">Membrane</keyword>
<dbReference type="PANTHER" id="PTHR42852">
    <property type="entry name" value="THIOL:DISULFIDE INTERCHANGE PROTEIN DSBE"/>
    <property type="match status" value="1"/>
</dbReference>
<dbReference type="SUPFAM" id="SSF52833">
    <property type="entry name" value="Thioredoxin-like"/>
    <property type="match status" value="1"/>
</dbReference>
<dbReference type="EMBL" id="JALHAT010000003">
    <property type="protein sequence ID" value="MCJ1959597.1"/>
    <property type="molecule type" value="Genomic_DNA"/>
</dbReference>
<dbReference type="PROSITE" id="PS51352">
    <property type="entry name" value="THIOREDOXIN_2"/>
    <property type="match status" value="1"/>
</dbReference>
<dbReference type="NCBIfam" id="TIGR00385">
    <property type="entry name" value="dsbE"/>
    <property type="match status" value="1"/>
</dbReference>
<keyword evidence="5" id="KW-0812">Transmembrane</keyword>
<evidence type="ECO:0000313" key="7">
    <source>
        <dbReference type="EMBL" id="MCJ1959597.1"/>
    </source>
</evidence>
<reference evidence="7" key="1">
    <citation type="submission" date="2022-03" db="EMBL/GenBank/DDBJ databases">
        <title>Identification of a novel bacterium isolated from mangrove sediments.</title>
        <authorList>
            <person name="Pan X."/>
        </authorList>
    </citation>
    <scope>NUCLEOTIDE SEQUENCE</scope>
    <source>
        <strain evidence="7">B2637</strain>
    </source>
</reference>
<keyword evidence="5" id="KW-1133">Transmembrane helix</keyword>
<dbReference type="PANTHER" id="PTHR42852:SF6">
    <property type="entry name" value="THIOL:DISULFIDE INTERCHANGE PROTEIN DSBE"/>
    <property type="match status" value="1"/>
</dbReference>
<keyword evidence="4" id="KW-0676">Redox-active center</keyword>
<evidence type="ECO:0000256" key="3">
    <source>
        <dbReference type="ARBA" id="ARBA00023157"/>
    </source>
</evidence>
<evidence type="ECO:0000256" key="5">
    <source>
        <dbReference type="SAM" id="Phobius"/>
    </source>
</evidence>
<evidence type="ECO:0000256" key="1">
    <source>
        <dbReference type="ARBA" id="ARBA00004196"/>
    </source>
</evidence>
<comment type="subcellular location">
    <subcellularLocation>
        <location evidence="1">Cell envelope</location>
    </subcellularLocation>
</comment>
<feature type="domain" description="Thioredoxin" evidence="6">
    <location>
        <begin position="48"/>
        <end position="189"/>
    </location>
</feature>
<organism evidence="7 8">
    <name type="scientific">Novosphingobium mangrovi</name>
    <name type="common">ex Hu et al. 2023</name>
    <dbReference type="NCBI Taxonomy" id="2930094"/>
    <lineage>
        <taxon>Bacteria</taxon>
        <taxon>Pseudomonadati</taxon>
        <taxon>Pseudomonadota</taxon>
        <taxon>Alphaproteobacteria</taxon>
        <taxon>Sphingomonadales</taxon>
        <taxon>Sphingomonadaceae</taxon>
        <taxon>Novosphingobium</taxon>
    </lineage>
</organism>
<sequence>MSEHGKAPEGRVRAPRWAIWLPLALFVGFVALVMTGLLKPADRTVRSALVGKPMPSFDLPPALPGRPGLSSAELANGKVHLVNIFASWCIPCRVEAPQLAQLQRAGVEIEGISVRDSRENLEGFLATNGDPFDSIGADDDGQVQLALGSSGVPETYIVDGKGVIRYQHVGEIRPEQLDVILARIQEAGQ</sequence>